<dbReference type="AlphaFoldDB" id="A0A8T1JMR2"/>
<protein>
    <submittedName>
        <fullName evidence="1">Uncharacterized protein</fullName>
    </submittedName>
</protein>
<accession>A0A8T1JMR2</accession>
<organism evidence="1 2">
    <name type="scientific">Phytophthora cactorum</name>
    <dbReference type="NCBI Taxonomy" id="29920"/>
    <lineage>
        <taxon>Eukaryota</taxon>
        <taxon>Sar</taxon>
        <taxon>Stramenopiles</taxon>
        <taxon>Oomycota</taxon>
        <taxon>Peronosporomycetes</taxon>
        <taxon>Peronosporales</taxon>
        <taxon>Peronosporaceae</taxon>
        <taxon>Phytophthora</taxon>
    </lineage>
</organism>
<proteinExistence type="predicted"/>
<sequence length="51" mass="5109">MLQTNAVAAASAVNSAVRIMCSSETNSSTLSVVGDFDFPVKCTTGGPESGV</sequence>
<name>A0A8T1JMR2_9STRA</name>
<evidence type="ECO:0000313" key="1">
    <source>
        <dbReference type="EMBL" id="KAG2889660.1"/>
    </source>
</evidence>
<comment type="caution">
    <text evidence="1">The sequence shown here is derived from an EMBL/GenBank/DDBJ whole genome shotgun (WGS) entry which is preliminary data.</text>
</comment>
<evidence type="ECO:0000313" key="2">
    <source>
        <dbReference type="Proteomes" id="UP000736787"/>
    </source>
</evidence>
<gene>
    <name evidence="1" type="ORF">PC117_g24637</name>
</gene>
<dbReference type="Proteomes" id="UP000736787">
    <property type="component" value="Unassembled WGS sequence"/>
</dbReference>
<dbReference type="EMBL" id="RCMK01001702">
    <property type="protein sequence ID" value="KAG2889660.1"/>
    <property type="molecule type" value="Genomic_DNA"/>
</dbReference>
<reference evidence="1" key="1">
    <citation type="submission" date="2018-10" db="EMBL/GenBank/DDBJ databases">
        <title>Effector identification in a new, highly contiguous assembly of the strawberry crown rot pathogen Phytophthora cactorum.</title>
        <authorList>
            <person name="Armitage A.D."/>
            <person name="Nellist C.F."/>
            <person name="Bates H."/>
            <person name="Vickerstaff R.J."/>
            <person name="Harrison R.J."/>
        </authorList>
    </citation>
    <scope>NUCLEOTIDE SEQUENCE</scope>
    <source>
        <strain evidence="1">4040</strain>
    </source>
</reference>